<dbReference type="InterPro" id="IPR005877">
    <property type="entry name" value="YSIRK_signal_dom"/>
</dbReference>
<feature type="region of interest" description="Disordered" evidence="2">
    <location>
        <begin position="46"/>
        <end position="114"/>
    </location>
</feature>
<dbReference type="Pfam" id="PF04650">
    <property type="entry name" value="YSIRK_signal"/>
    <property type="match status" value="1"/>
</dbReference>
<evidence type="ECO:0000256" key="1">
    <source>
        <dbReference type="ARBA" id="ARBA00022729"/>
    </source>
</evidence>
<evidence type="ECO:0000256" key="2">
    <source>
        <dbReference type="SAM" id="MobiDB-lite"/>
    </source>
</evidence>
<feature type="compositionally biased region" description="Polar residues" evidence="2">
    <location>
        <begin position="71"/>
        <end position="88"/>
    </location>
</feature>
<dbReference type="EMBL" id="JAOTGY010000017">
    <property type="protein sequence ID" value="MDB6258663.1"/>
    <property type="molecule type" value="Genomic_DNA"/>
</dbReference>
<dbReference type="AlphaFoldDB" id="A0A9X3W5G5"/>
<feature type="domain" description="YSIRK Gram-positive signal peptide" evidence="3">
    <location>
        <begin position="14"/>
        <end position="39"/>
    </location>
</feature>
<dbReference type="NCBIfam" id="TIGR01168">
    <property type="entry name" value="YSIRK_signal"/>
    <property type="match status" value="1"/>
</dbReference>
<sequence>MNKNSKKLIFDTANKRQRYTIRKLTICAASVLLDTTFLFGAGQTVQADTTGQESEQKEETVQLNKDETAKETQSTSVGDASSNDTSVSDVHEQNKQVTTNNYTTQSEESFKEVY</sequence>
<feature type="compositionally biased region" description="Basic and acidic residues" evidence="2">
    <location>
        <begin position="54"/>
        <end position="70"/>
    </location>
</feature>
<evidence type="ECO:0000259" key="3">
    <source>
        <dbReference type="Pfam" id="PF04650"/>
    </source>
</evidence>
<reference evidence="4" key="1">
    <citation type="journal article" date="2022" name="Microorganisms">
        <title>Antibiotic Susceptibility, Resistance Gene Determinants and Corresponding Genomic Regions in Lactobacillus amylovorus Isolates Derived from Wild Boars and Domestic Pigs.</title>
        <authorList>
            <person name="Moravkova M."/>
            <person name="Kostovova I."/>
            <person name="Kavanova K."/>
            <person name="Pechar R."/>
            <person name="Stanek S."/>
            <person name="Brychta A."/>
            <person name="Zeman M."/>
            <person name="Kubasova T."/>
        </authorList>
    </citation>
    <scope>NUCLEOTIDE SEQUENCE</scope>
    <source>
        <strain evidence="4">M490A</strain>
    </source>
</reference>
<dbReference type="Proteomes" id="UP001141981">
    <property type="component" value="Unassembled WGS sequence"/>
</dbReference>
<name>A0A9X3W5G5_LACAM</name>
<reference evidence="4" key="2">
    <citation type="submission" date="2022-10" db="EMBL/GenBank/DDBJ databases">
        <authorList>
            <person name="Kostovova I."/>
            <person name="Moravkova M."/>
            <person name="Pechar R."/>
        </authorList>
    </citation>
    <scope>NUCLEOTIDE SEQUENCE</scope>
    <source>
        <strain evidence="4">M490A</strain>
    </source>
</reference>
<feature type="compositionally biased region" description="Polar residues" evidence="2">
    <location>
        <begin position="95"/>
        <end position="107"/>
    </location>
</feature>
<organism evidence="4 5">
    <name type="scientific">Lactobacillus amylovorus</name>
    <dbReference type="NCBI Taxonomy" id="1604"/>
    <lineage>
        <taxon>Bacteria</taxon>
        <taxon>Bacillati</taxon>
        <taxon>Bacillota</taxon>
        <taxon>Bacilli</taxon>
        <taxon>Lactobacillales</taxon>
        <taxon>Lactobacillaceae</taxon>
        <taxon>Lactobacillus</taxon>
    </lineage>
</organism>
<accession>A0A9X3W5G5</accession>
<keyword evidence="1" id="KW-0732">Signal</keyword>
<evidence type="ECO:0000313" key="5">
    <source>
        <dbReference type="Proteomes" id="UP001141981"/>
    </source>
</evidence>
<proteinExistence type="predicted"/>
<evidence type="ECO:0000313" key="4">
    <source>
        <dbReference type="EMBL" id="MDB6258663.1"/>
    </source>
</evidence>
<comment type="caution">
    <text evidence="4">The sequence shown here is derived from an EMBL/GenBank/DDBJ whole genome shotgun (WGS) entry which is preliminary data.</text>
</comment>
<gene>
    <name evidence="4" type="ORF">ODU72_08330</name>
</gene>
<dbReference type="RefSeq" id="WP_271862640.1">
    <property type="nucleotide sequence ID" value="NZ_JAOTGY010000017.1"/>
</dbReference>
<protein>
    <submittedName>
        <fullName evidence="4">YSIRK-type signal peptide-containing protein</fullName>
    </submittedName>
</protein>